<comment type="pathway">
    <text evidence="1">Nucleotide-sugar biosynthesis; UDP-N-acetyl-alpha-D-glucosamine biosynthesis; N-acetyl-alpha-D-glucosamine 1-phosphate from alpha-D-glucosamine 6-phosphate (route I): step 1/2.</text>
</comment>
<sequence>MSFTFTVSSHPPSLLSHSSLIYPSASNPSPSNNHPVFTDAMAIRHAVFVDEQCCSADAEIDADDARSWEFVVYAHPTPTTTTTTPPSEVEDRGRPVGVVRLVPPPHAPHETLHYPDRAAEHDKFDVRHEPYVKVTRVAVVREFRGYGISRKLMEVLEDWARRNRERVEEMMEYVLREDGGVGGRRWNGLIGLHAQVQVEKMYARLGYETDMAMGRWDEEGIEHVGMFKRVSL</sequence>
<reference evidence="3" key="1">
    <citation type="submission" date="2021-12" db="EMBL/GenBank/DDBJ databases">
        <title>Convergent genome expansion in fungi linked to evolution of root-endophyte symbiosis.</title>
        <authorList>
            <consortium name="DOE Joint Genome Institute"/>
            <person name="Ke Y.-H."/>
            <person name="Bonito G."/>
            <person name="Liao H.-L."/>
            <person name="Looney B."/>
            <person name="Rojas-Flechas A."/>
            <person name="Nash J."/>
            <person name="Hameed K."/>
            <person name="Schadt C."/>
            <person name="Martin F."/>
            <person name="Crous P.W."/>
            <person name="Miettinen O."/>
            <person name="Magnuson J.K."/>
            <person name="Labbe J."/>
            <person name="Jacobson D."/>
            <person name="Doktycz M.J."/>
            <person name="Veneault-Fourrey C."/>
            <person name="Kuo A."/>
            <person name="Mondo S."/>
            <person name="Calhoun S."/>
            <person name="Riley R."/>
            <person name="Ohm R."/>
            <person name="LaButti K."/>
            <person name="Andreopoulos B."/>
            <person name="Pangilinan J."/>
            <person name="Nolan M."/>
            <person name="Tritt A."/>
            <person name="Clum A."/>
            <person name="Lipzen A."/>
            <person name="Daum C."/>
            <person name="Barry K."/>
            <person name="Grigoriev I.V."/>
            <person name="Vilgalys R."/>
        </authorList>
    </citation>
    <scope>NUCLEOTIDE SEQUENCE</scope>
    <source>
        <strain evidence="3">PMI_201</strain>
    </source>
</reference>
<comment type="caution">
    <text evidence="3">The sequence shown here is derived from an EMBL/GenBank/DDBJ whole genome shotgun (WGS) entry which is preliminary data.</text>
</comment>
<comment type="catalytic activity">
    <reaction evidence="1">
        <text>D-glucosamine 6-phosphate + acetyl-CoA = N-acetyl-D-glucosamine 6-phosphate + CoA + H(+)</text>
        <dbReference type="Rhea" id="RHEA:10292"/>
        <dbReference type="ChEBI" id="CHEBI:15378"/>
        <dbReference type="ChEBI" id="CHEBI:57287"/>
        <dbReference type="ChEBI" id="CHEBI:57288"/>
        <dbReference type="ChEBI" id="CHEBI:57513"/>
        <dbReference type="ChEBI" id="CHEBI:58725"/>
        <dbReference type="EC" id="2.3.1.4"/>
    </reaction>
</comment>
<keyword evidence="1" id="KW-0012">Acyltransferase</keyword>
<dbReference type="GeneID" id="70246285"/>
<dbReference type="InterPro" id="IPR016181">
    <property type="entry name" value="Acyl_CoA_acyltransferase"/>
</dbReference>
<dbReference type="InterPro" id="IPR000182">
    <property type="entry name" value="GNAT_dom"/>
</dbReference>
<keyword evidence="4" id="KW-1185">Reference proteome</keyword>
<evidence type="ECO:0000313" key="3">
    <source>
        <dbReference type="EMBL" id="KAH8699184.1"/>
    </source>
</evidence>
<organism evidence="3 4">
    <name type="scientific">Talaromyces proteolyticus</name>
    <dbReference type="NCBI Taxonomy" id="1131652"/>
    <lineage>
        <taxon>Eukaryota</taxon>
        <taxon>Fungi</taxon>
        <taxon>Dikarya</taxon>
        <taxon>Ascomycota</taxon>
        <taxon>Pezizomycotina</taxon>
        <taxon>Eurotiomycetes</taxon>
        <taxon>Eurotiomycetidae</taxon>
        <taxon>Eurotiales</taxon>
        <taxon>Trichocomaceae</taxon>
        <taxon>Talaromyces</taxon>
        <taxon>Talaromyces sect. Bacilispori</taxon>
    </lineage>
</organism>
<gene>
    <name evidence="3" type="ORF">BGW36DRAFT_377428</name>
</gene>
<dbReference type="PROSITE" id="PS51186">
    <property type="entry name" value="GNAT"/>
    <property type="match status" value="1"/>
</dbReference>
<dbReference type="CDD" id="cd04301">
    <property type="entry name" value="NAT_SF"/>
    <property type="match status" value="1"/>
</dbReference>
<dbReference type="EC" id="2.3.1.4" evidence="1"/>
<dbReference type="SUPFAM" id="SSF55729">
    <property type="entry name" value="Acyl-CoA N-acyltransferases (Nat)"/>
    <property type="match status" value="1"/>
</dbReference>
<comment type="similarity">
    <text evidence="1">Belongs to the acetyltransferase family. GNA1 subfamily.</text>
</comment>
<dbReference type="InterPro" id="IPR039143">
    <property type="entry name" value="GNPNAT1-like"/>
</dbReference>
<dbReference type="EMBL" id="JAJTJA010000005">
    <property type="protein sequence ID" value="KAH8699184.1"/>
    <property type="molecule type" value="Genomic_DNA"/>
</dbReference>
<dbReference type="Proteomes" id="UP001201262">
    <property type="component" value="Unassembled WGS sequence"/>
</dbReference>
<dbReference type="AlphaFoldDB" id="A0AAD4KS75"/>
<dbReference type="PANTHER" id="PTHR13355:SF11">
    <property type="entry name" value="GLUCOSAMINE 6-PHOSPHATE N-ACETYLTRANSFERASE"/>
    <property type="match status" value="1"/>
</dbReference>
<evidence type="ECO:0000313" key="4">
    <source>
        <dbReference type="Proteomes" id="UP001201262"/>
    </source>
</evidence>
<feature type="non-terminal residue" evidence="3">
    <location>
        <position position="232"/>
    </location>
</feature>
<dbReference type="GO" id="GO:0004343">
    <property type="term" value="F:glucosamine 6-phosphate N-acetyltransferase activity"/>
    <property type="evidence" value="ECO:0007669"/>
    <property type="project" value="UniProtKB-UniRule"/>
</dbReference>
<dbReference type="RefSeq" id="XP_046073648.1">
    <property type="nucleotide sequence ID" value="XM_046215998.1"/>
</dbReference>
<accession>A0AAD4KS75</accession>
<feature type="domain" description="N-acetyltransferase" evidence="2">
    <location>
        <begin position="41"/>
        <end position="231"/>
    </location>
</feature>
<protein>
    <recommendedName>
        <fullName evidence="1">Glucosamine 6-phosphate N-acetyltransferase</fullName>
        <ecNumber evidence="1">2.3.1.4</ecNumber>
    </recommendedName>
</protein>
<evidence type="ECO:0000256" key="1">
    <source>
        <dbReference type="RuleBase" id="RU365086"/>
    </source>
</evidence>
<keyword evidence="1" id="KW-0808">Transferase</keyword>
<dbReference type="Gene3D" id="3.40.630.30">
    <property type="match status" value="1"/>
</dbReference>
<dbReference type="GO" id="GO:0006048">
    <property type="term" value="P:UDP-N-acetylglucosamine biosynthetic process"/>
    <property type="evidence" value="ECO:0007669"/>
    <property type="project" value="UniProtKB-UniRule"/>
</dbReference>
<name>A0AAD4KS75_9EURO</name>
<evidence type="ECO:0000259" key="2">
    <source>
        <dbReference type="PROSITE" id="PS51186"/>
    </source>
</evidence>
<proteinExistence type="inferred from homology"/>
<dbReference type="Pfam" id="PF00583">
    <property type="entry name" value="Acetyltransf_1"/>
    <property type="match status" value="1"/>
</dbReference>
<dbReference type="PANTHER" id="PTHR13355">
    <property type="entry name" value="GLUCOSAMINE 6-PHOSPHATE N-ACETYLTRANSFERASE"/>
    <property type="match status" value="1"/>
</dbReference>